<evidence type="ECO:0000256" key="7">
    <source>
        <dbReference type="SAM" id="MobiDB-lite"/>
    </source>
</evidence>
<keyword evidence="10" id="KW-1185">Reference proteome</keyword>
<organism evidence="9 10">
    <name type="scientific">Aspergillus keveii</name>
    <dbReference type="NCBI Taxonomy" id="714993"/>
    <lineage>
        <taxon>Eukaryota</taxon>
        <taxon>Fungi</taxon>
        <taxon>Dikarya</taxon>
        <taxon>Ascomycota</taxon>
        <taxon>Pezizomycotina</taxon>
        <taxon>Eurotiomycetes</taxon>
        <taxon>Eurotiomycetidae</taxon>
        <taxon>Eurotiales</taxon>
        <taxon>Aspergillaceae</taxon>
        <taxon>Aspergillus</taxon>
        <taxon>Aspergillus subgen. Nidulantes</taxon>
    </lineage>
</organism>
<sequence length="338" mass="36667">MSSSELKESSALEVENATPDTESAEDEYHLRARTVIAIITPSLAYTCSFIGTIGPGTTITQVTDNLGDKEDQSWIANVVLLPLIGFHPVWWFIVAGCASGLIGSVVSGTAHKTTVVIGGQALNGFGGSLVLLGIPAGLEITPAKYRAYTMAIMTSFNNVLVISAQLTAGVFAGMSPEGWRRVYRYSTIFWGVGGLGVIFTYYPPPTRLRRENSMIHELKSVDFIGIALLLSGVVLLVTALTWGGFSYPWRSAHVLSTLIIGSVLLVSFCFWETFGPPHGMIDNRFLETRNFLLLMGTVFVDGALLYGVSTYFPIEASTVFTDNNPFQTNLNLVIISFL</sequence>
<evidence type="ECO:0000313" key="9">
    <source>
        <dbReference type="EMBL" id="KAL2782720.1"/>
    </source>
</evidence>
<evidence type="ECO:0000256" key="2">
    <source>
        <dbReference type="ARBA" id="ARBA00007520"/>
    </source>
</evidence>
<dbReference type="EMBL" id="JBFTWV010000339">
    <property type="protein sequence ID" value="KAL2782720.1"/>
    <property type="molecule type" value="Genomic_DNA"/>
</dbReference>
<name>A0ABR4FHJ9_9EURO</name>
<keyword evidence="4 8" id="KW-0812">Transmembrane</keyword>
<comment type="caution">
    <text evidence="9">The sequence shown here is derived from an EMBL/GenBank/DDBJ whole genome shotgun (WGS) entry which is preliminary data.</text>
</comment>
<feature type="transmembrane region" description="Helical" evidence="8">
    <location>
        <begin position="150"/>
        <end position="171"/>
    </location>
</feature>
<dbReference type="PANTHER" id="PTHR23501:SF102">
    <property type="entry name" value="DRUG TRANSPORTER, PUTATIVE (AFU_ORTHOLOGUE AFUA_3G08530)-RELATED"/>
    <property type="match status" value="1"/>
</dbReference>
<dbReference type="SUPFAM" id="SSF103473">
    <property type="entry name" value="MFS general substrate transporter"/>
    <property type="match status" value="1"/>
</dbReference>
<dbReference type="Pfam" id="PF06609">
    <property type="entry name" value="TRI12"/>
    <property type="match status" value="1"/>
</dbReference>
<feature type="transmembrane region" description="Helical" evidence="8">
    <location>
        <begin position="291"/>
        <end position="314"/>
    </location>
</feature>
<dbReference type="Proteomes" id="UP001610563">
    <property type="component" value="Unassembled WGS sequence"/>
</dbReference>
<keyword evidence="5 8" id="KW-1133">Transmembrane helix</keyword>
<comment type="subcellular location">
    <subcellularLocation>
        <location evidence="1">Membrane</location>
        <topology evidence="1">Multi-pass membrane protein</topology>
    </subcellularLocation>
</comment>
<protein>
    <recommendedName>
        <fullName evidence="11">Major facilitator superfamily (MFS) profile domain-containing protein</fullName>
    </recommendedName>
</protein>
<feature type="region of interest" description="Disordered" evidence="7">
    <location>
        <begin position="1"/>
        <end position="25"/>
    </location>
</feature>
<evidence type="ECO:0008006" key="11">
    <source>
        <dbReference type="Google" id="ProtNLM"/>
    </source>
</evidence>
<evidence type="ECO:0000313" key="10">
    <source>
        <dbReference type="Proteomes" id="UP001610563"/>
    </source>
</evidence>
<dbReference type="InterPro" id="IPR010573">
    <property type="entry name" value="MFS_Str1/Tri12-like"/>
</dbReference>
<feature type="transmembrane region" description="Helical" evidence="8">
    <location>
        <begin position="183"/>
        <end position="202"/>
    </location>
</feature>
<feature type="transmembrane region" description="Helical" evidence="8">
    <location>
        <begin position="251"/>
        <end position="271"/>
    </location>
</feature>
<evidence type="ECO:0000256" key="1">
    <source>
        <dbReference type="ARBA" id="ARBA00004141"/>
    </source>
</evidence>
<evidence type="ECO:0000256" key="4">
    <source>
        <dbReference type="ARBA" id="ARBA00022692"/>
    </source>
</evidence>
<evidence type="ECO:0000256" key="3">
    <source>
        <dbReference type="ARBA" id="ARBA00022448"/>
    </source>
</evidence>
<feature type="transmembrane region" description="Helical" evidence="8">
    <location>
        <begin position="223"/>
        <end position="245"/>
    </location>
</feature>
<evidence type="ECO:0000256" key="6">
    <source>
        <dbReference type="ARBA" id="ARBA00023136"/>
    </source>
</evidence>
<gene>
    <name evidence="9" type="ORF">BJX66DRAFT_345584</name>
</gene>
<evidence type="ECO:0000256" key="8">
    <source>
        <dbReference type="SAM" id="Phobius"/>
    </source>
</evidence>
<proteinExistence type="inferred from homology"/>
<reference evidence="9 10" key="1">
    <citation type="submission" date="2024-07" db="EMBL/GenBank/DDBJ databases">
        <title>Section-level genome sequencing and comparative genomics of Aspergillus sections Usti and Cavernicolus.</title>
        <authorList>
            <consortium name="Lawrence Berkeley National Laboratory"/>
            <person name="Nybo J.L."/>
            <person name="Vesth T.C."/>
            <person name="Theobald S."/>
            <person name="Frisvad J.C."/>
            <person name="Larsen T.O."/>
            <person name="Kjaerboelling I."/>
            <person name="Rothschild-Mancinelli K."/>
            <person name="Lyhne E.K."/>
            <person name="Kogle M.E."/>
            <person name="Barry K."/>
            <person name="Clum A."/>
            <person name="Na H."/>
            <person name="Ledsgaard L."/>
            <person name="Lin J."/>
            <person name="Lipzen A."/>
            <person name="Kuo A."/>
            <person name="Riley R."/>
            <person name="Mondo S."/>
            <person name="Labutti K."/>
            <person name="Haridas S."/>
            <person name="Pangalinan J."/>
            <person name="Salamov A.A."/>
            <person name="Simmons B.A."/>
            <person name="Magnuson J.K."/>
            <person name="Chen J."/>
            <person name="Drula E."/>
            <person name="Henrissat B."/>
            <person name="Wiebenga A."/>
            <person name="Lubbers R.J."/>
            <person name="Gomes A.C."/>
            <person name="Makela M.R."/>
            <person name="Stajich J."/>
            <person name="Grigoriev I.V."/>
            <person name="Mortensen U.H."/>
            <person name="De Vries R.P."/>
            <person name="Baker S.E."/>
            <person name="Andersen M.R."/>
        </authorList>
    </citation>
    <scope>NUCLEOTIDE SEQUENCE [LARGE SCALE GENOMIC DNA]</scope>
    <source>
        <strain evidence="9 10">CBS 209.92</strain>
    </source>
</reference>
<accession>A0ABR4FHJ9</accession>
<dbReference type="Gene3D" id="1.20.1250.20">
    <property type="entry name" value="MFS general substrate transporter like domains"/>
    <property type="match status" value="1"/>
</dbReference>
<dbReference type="PANTHER" id="PTHR23501">
    <property type="entry name" value="MAJOR FACILITATOR SUPERFAMILY"/>
    <property type="match status" value="1"/>
</dbReference>
<dbReference type="InterPro" id="IPR036259">
    <property type="entry name" value="MFS_trans_sf"/>
</dbReference>
<comment type="similarity">
    <text evidence="2">Belongs to the major facilitator superfamily. TCR/Tet family.</text>
</comment>
<keyword evidence="6 8" id="KW-0472">Membrane</keyword>
<keyword evidence="3" id="KW-0813">Transport</keyword>
<feature type="transmembrane region" description="Helical" evidence="8">
    <location>
        <begin position="116"/>
        <end position="138"/>
    </location>
</feature>
<evidence type="ECO:0000256" key="5">
    <source>
        <dbReference type="ARBA" id="ARBA00022989"/>
    </source>
</evidence>
<feature type="compositionally biased region" description="Basic and acidic residues" evidence="7">
    <location>
        <begin position="1"/>
        <end position="10"/>
    </location>
</feature>